<feature type="compositionally biased region" description="Polar residues" evidence="1">
    <location>
        <begin position="74"/>
        <end position="100"/>
    </location>
</feature>
<sequence length="340" mass="36973">MRVSLRRCPHRSSRVPSAEFLHDRVIRTVSCSIFQITTTKTPLCSCLYHPDSISIDISPMDDLFQTRRRHVRTASSDNDMWTPTVDNPTASGSTPRTTASRIMHNVRRSFSSSTTARRRDRSPLDSGMYSTPEESTPPSPSRYNFSDLPDTRPTIEQIAMGLHVSRTPHLVPVRTPRSRSRHRGEAGEGEGYDPPPRTSMQRRRTSASATMLPPSPQRSSLKKPDTSTATDSASASALSPTPWTPSASDASLSTLTSNAPSTPRSSRSATAALFSAKLQLRMARLLPGRKNSGSSSRSASPVVTTDSSEDDAGSAGLVPRKMVRFLSHASEKVGAQDPPS</sequence>
<dbReference type="OrthoDB" id="3265692at2759"/>
<feature type="region of interest" description="Disordered" evidence="1">
    <location>
        <begin position="74"/>
        <end position="268"/>
    </location>
</feature>
<dbReference type="OMA" id="HAHSTTE"/>
<dbReference type="Proteomes" id="UP000092993">
    <property type="component" value="Unassembled WGS sequence"/>
</dbReference>
<feature type="region of interest" description="Disordered" evidence="1">
    <location>
        <begin position="286"/>
        <end position="317"/>
    </location>
</feature>
<organism evidence="2 3">
    <name type="scientific">Grifola frondosa</name>
    <name type="common">Maitake</name>
    <name type="synonym">Polyporus frondosus</name>
    <dbReference type="NCBI Taxonomy" id="5627"/>
    <lineage>
        <taxon>Eukaryota</taxon>
        <taxon>Fungi</taxon>
        <taxon>Dikarya</taxon>
        <taxon>Basidiomycota</taxon>
        <taxon>Agaricomycotina</taxon>
        <taxon>Agaricomycetes</taxon>
        <taxon>Polyporales</taxon>
        <taxon>Grifolaceae</taxon>
        <taxon>Grifola</taxon>
    </lineage>
</organism>
<reference evidence="2 3" key="1">
    <citation type="submission" date="2016-03" db="EMBL/GenBank/DDBJ databases">
        <title>Whole genome sequencing of Grifola frondosa 9006-11.</title>
        <authorList>
            <person name="Min B."/>
            <person name="Park H."/>
            <person name="Kim J.-G."/>
            <person name="Cho H."/>
            <person name="Oh Y.-L."/>
            <person name="Kong W.-S."/>
            <person name="Choi I.-G."/>
        </authorList>
    </citation>
    <scope>NUCLEOTIDE SEQUENCE [LARGE SCALE GENOMIC DNA]</scope>
    <source>
        <strain evidence="2 3">9006-11</strain>
    </source>
</reference>
<gene>
    <name evidence="2" type="ORF">A0H81_06398</name>
</gene>
<comment type="caution">
    <text evidence="2">The sequence shown here is derived from an EMBL/GenBank/DDBJ whole genome shotgun (WGS) entry which is preliminary data.</text>
</comment>
<keyword evidence="3" id="KW-1185">Reference proteome</keyword>
<name>A0A1C7MCB2_GRIFR</name>
<evidence type="ECO:0000256" key="1">
    <source>
        <dbReference type="SAM" id="MobiDB-lite"/>
    </source>
</evidence>
<evidence type="ECO:0000313" key="3">
    <source>
        <dbReference type="Proteomes" id="UP000092993"/>
    </source>
</evidence>
<proteinExistence type="predicted"/>
<protein>
    <submittedName>
        <fullName evidence="2">Uncharacterized protein</fullName>
    </submittedName>
</protein>
<dbReference type="EMBL" id="LUGG01000006">
    <property type="protein sequence ID" value="OBZ74247.1"/>
    <property type="molecule type" value="Genomic_DNA"/>
</dbReference>
<accession>A0A1C7MCB2</accession>
<dbReference type="AlphaFoldDB" id="A0A1C7MCB2"/>
<feature type="compositionally biased region" description="Low complexity" evidence="1">
    <location>
        <begin position="226"/>
        <end position="268"/>
    </location>
</feature>
<evidence type="ECO:0000313" key="2">
    <source>
        <dbReference type="EMBL" id="OBZ74247.1"/>
    </source>
</evidence>